<name>U2FGK3_9MOLU</name>
<dbReference type="eggNOG" id="COG0371">
    <property type="taxonomic scope" value="Bacteria"/>
</dbReference>
<evidence type="ECO:0000256" key="10">
    <source>
        <dbReference type="PIRSR" id="PIRSR000112-1"/>
    </source>
</evidence>
<sequence length="358" mass="39635">MSTSSHLISIPTILEVGNDCLQSIGKIVRNKKFKNVVVFFSDGIFDIVGETVLNSLEYANINILYRHVLSNIQIEPIVSHAFSIPNDTEVIIGIGGGRAIDASKYMAFLRKIPFISIPTSTSNDGFSSSSSSLIVNETRTTVHAKMPYGIIIDTSVIKGAPLKFMFSGIGDLISNIPAITDWLYEERQGITTVNDFAAMIASKSVNSLLSTEFSTLKDDLFLQELVNSLTLNGIAMEIAGTSAPCSGSEHLISHALDQYIHLNELHGIQVGIASYIMSHIQGQHEPIERHKEIKQLLLTIGFFDYVKTLNIKKDAFKEAIKYAPTIKPERNTYIHDKNYRNQAIEFILTDQLLAEVLV</sequence>
<dbReference type="FunCoup" id="U2FGK3">
    <property type="interactions" value="30"/>
</dbReference>
<evidence type="ECO:0000256" key="7">
    <source>
        <dbReference type="ARBA" id="ARBA00023098"/>
    </source>
</evidence>
<dbReference type="GO" id="GO:0008888">
    <property type="term" value="F:glycerol dehydrogenase (NAD+) activity"/>
    <property type="evidence" value="ECO:0007669"/>
    <property type="project" value="UniProtKB-EC"/>
</dbReference>
<evidence type="ECO:0000256" key="1">
    <source>
        <dbReference type="ARBA" id="ARBA00022490"/>
    </source>
</evidence>
<evidence type="ECO:0000256" key="4">
    <source>
        <dbReference type="ARBA" id="ARBA00022857"/>
    </source>
</evidence>
<dbReference type="STRING" id="1033810.HLPCO_001909"/>
<evidence type="ECO:0000256" key="8">
    <source>
        <dbReference type="ARBA" id="ARBA00023209"/>
    </source>
</evidence>
<evidence type="ECO:0000256" key="6">
    <source>
        <dbReference type="ARBA" id="ARBA00023027"/>
    </source>
</evidence>
<comment type="caution">
    <text evidence="13">The sequence shown here is derived from an EMBL/GenBank/DDBJ whole genome shotgun (WGS) entry which is preliminary data.</text>
</comment>
<keyword evidence="9" id="KW-1208">Phospholipid metabolism</keyword>
<dbReference type="RefSeq" id="WP_008827398.1">
    <property type="nucleotide sequence ID" value="NZ_AFNU02000006.1"/>
</dbReference>
<gene>
    <name evidence="13" type="ORF">HLPCO_001909</name>
</gene>
<evidence type="ECO:0000256" key="11">
    <source>
        <dbReference type="PIRSR" id="PIRSR000112-2"/>
    </source>
</evidence>
<keyword evidence="3 10" id="KW-0479">Metal-binding</keyword>
<evidence type="ECO:0000313" key="14">
    <source>
        <dbReference type="Proteomes" id="UP000005707"/>
    </source>
</evidence>
<dbReference type="Gene3D" id="1.20.1090.10">
    <property type="entry name" value="Dehydroquinate synthase-like - alpha domain"/>
    <property type="match status" value="1"/>
</dbReference>
<evidence type="ECO:0000256" key="2">
    <source>
        <dbReference type="ARBA" id="ARBA00022516"/>
    </source>
</evidence>
<proteinExistence type="predicted"/>
<dbReference type="Pfam" id="PF13685">
    <property type="entry name" value="Fe-ADH_2"/>
    <property type="match status" value="1"/>
</dbReference>
<keyword evidence="10" id="KW-0862">Zinc</keyword>
<feature type="binding site" evidence="10">
    <location>
        <position position="266"/>
    </location>
    <ligand>
        <name>glycerol</name>
        <dbReference type="ChEBI" id="CHEBI:17754"/>
    </ligand>
</feature>
<comment type="cofactor">
    <cofactor evidence="10">
        <name>Zn(2+)</name>
        <dbReference type="ChEBI" id="CHEBI:29105"/>
    </cofactor>
    <text evidence="10">Binds 1 zinc ion per subunit.</text>
</comment>
<feature type="binding site" evidence="11">
    <location>
        <position position="124"/>
    </location>
    <ligand>
        <name>glycerol</name>
        <dbReference type="ChEBI" id="CHEBI:17754"/>
    </ligand>
</feature>
<reference evidence="13 14" key="1">
    <citation type="journal article" date="2011" name="J. Bacteriol.">
        <title>Genome sequence of Haloplasma contractile, an unusual contractile bacterium from a deep-sea anoxic brine lake.</title>
        <authorList>
            <person name="Antunes A."/>
            <person name="Alam I."/>
            <person name="El Dorry H."/>
            <person name="Siam R."/>
            <person name="Robertson A."/>
            <person name="Bajic V.B."/>
            <person name="Stingl U."/>
        </authorList>
    </citation>
    <scope>NUCLEOTIDE SEQUENCE [LARGE SCALE GENOMIC DNA]</scope>
    <source>
        <strain evidence="13 14">SSD-17B</strain>
    </source>
</reference>
<protein>
    <submittedName>
        <fullName evidence="13">Glycerol dehydrogenase protein</fullName>
        <ecNumber evidence="13">1.1.1.6</ecNumber>
    </submittedName>
</protein>
<feature type="binding site" evidence="10">
    <location>
        <position position="171"/>
    </location>
    <ligand>
        <name>glycerol</name>
        <dbReference type="ChEBI" id="CHEBI:17754"/>
    </ligand>
</feature>
<accession>U2FGK3</accession>
<feature type="binding site" evidence="10">
    <location>
        <position position="250"/>
    </location>
    <ligand>
        <name>glycerol</name>
        <dbReference type="ChEBI" id="CHEBI:17754"/>
    </ligand>
</feature>
<feature type="binding site" evidence="12">
    <location>
        <position position="128"/>
    </location>
    <ligand>
        <name>NAD(+)</name>
        <dbReference type="ChEBI" id="CHEBI:57540"/>
    </ligand>
</feature>
<dbReference type="CDD" id="cd08174">
    <property type="entry name" value="G1PDH-like"/>
    <property type="match status" value="1"/>
</dbReference>
<organism evidence="13 14">
    <name type="scientific">Haloplasma contractile SSD-17B</name>
    <dbReference type="NCBI Taxonomy" id="1033810"/>
    <lineage>
        <taxon>Bacteria</taxon>
        <taxon>Bacillati</taxon>
        <taxon>Mycoplasmatota</taxon>
        <taxon>Mollicutes</taxon>
        <taxon>Haloplasmatales</taxon>
        <taxon>Haloplasmataceae</taxon>
        <taxon>Haloplasma</taxon>
    </lineage>
</organism>
<keyword evidence="5 13" id="KW-0560">Oxidoreductase</keyword>
<dbReference type="SUPFAM" id="SSF56796">
    <property type="entry name" value="Dehydroquinate synthase-like"/>
    <property type="match status" value="1"/>
</dbReference>
<keyword evidence="8" id="KW-0594">Phospholipid biosynthesis</keyword>
<keyword evidence="7" id="KW-0443">Lipid metabolism</keyword>
<feature type="binding site" evidence="12">
    <location>
        <begin position="97"/>
        <end position="101"/>
    </location>
    <ligand>
        <name>NAD(+)</name>
        <dbReference type="ChEBI" id="CHEBI:57540"/>
    </ligand>
</feature>
<reference evidence="13 14" key="2">
    <citation type="journal article" date="2013" name="PLoS ONE">
        <title>INDIGO - INtegrated Data Warehouse of MIcrobial GenOmes with Examples from the Red Sea Extremophiles.</title>
        <authorList>
            <person name="Alam I."/>
            <person name="Antunes A."/>
            <person name="Kamau A.A."/>
            <person name="Ba Alawi W."/>
            <person name="Kalkatawi M."/>
            <person name="Stingl U."/>
            <person name="Bajic V.B."/>
        </authorList>
    </citation>
    <scope>NUCLEOTIDE SEQUENCE [LARGE SCALE GENOMIC DNA]</scope>
    <source>
        <strain evidence="13 14">SSD-17B</strain>
    </source>
</reference>
<dbReference type="PANTHER" id="PTHR43616">
    <property type="entry name" value="GLYCEROL DEHYDROGENASE"/>
    <property type="match status" value="1"/>
</dbReference>
<feature type="binding site" evidence="12">
    <location>
        <begin position="119"/>
        <end position="122"/>
    </location>
    <ligand>
        <name>NAD(+)</name>
        <dbReference type="ChEBI" id="CHEBI:57540"/>
    </ligand>
</feature>
<evidence type="ECO:0000256" key="5">
    <source>
        <dbReference type="ARBA" id="ARBA00023002"/>
    </source>
</evidence>
<dbReference type="PANTHER" id="PTHR43616:SF5">
    <property type="entry name" value="GLYCEROL DEHYDROGENASE 1"/>
    <property type="match status" value="1"/>
</dbReference>
<keyword evidence="1" id="KW-0963">Cytoplasm</keyword>
<dbReference type="PIRSF" id="PIRSF000112">
    <property type="entry name" value="Glycerol_dehydrogenase"/>
    <property type="match status" value="1"/>
</dbReference>
<keyword evidence="6 12" id="KW-0520">NAD</keyword>
<dbReference type="InParanoid" id="U2FGK3"/>
<keyword evidence="2" id="KW-0444">Lipid biosynthesis</keyword>
<dbReference type="InterPro" id="IPR032837">
    <property type="entry name" value="G1PDH"/>
</dbReference>
<evidence type="ECO:0000256" key="12">
    <source>
        <dbReference type="PIRSR" id="PIRSR000112-3"/>
    </source>
</evidence>
<evidence type="ECO:0000256" key="3">
    <source>
        <dbReference type="ARBA" id="ARBA00022723"/>
    </source>
</evidence>
<dbReference type="EMBL" id="AFNU02000006">
    <property type="protein sequence ID" value="ERJ11995.1"/>
    <property type="molecule type" value="Genomic_DNA"/>
</dbReference>
<dbReference type="AlphaFoldDB" id="U2FGK3"/>
<evidence type="ECO:0000256" key="9">
    <source>
        <dbReference type="ARBA" id="ARBA00023264"/>
    </source>
</evidence>
<evidence type="ECO:0000313" key="13">
    <source>
        <dbReference type="EMBL" id="ERJ11995.1"/>
    </source>
</evidence>
<keyword evidence="14" id="KW-1185">Reference proteome</keyword>
<dbReference type="EC" id="1.1.1.6" evidence="13"/>
<dbReference type="Proteomes" id="UP000005707">
    <property type="component" value="Unassembled WGS sequence"/>
</dbReference>
<dbReference type="Gene3D" id="3.40.50.1970">
    <property type="match status" value="1"/>
</dbReference>
<dbReference type="GO" id="GO:0046872">
    <property type="term" value="F:metal ion binding"/>
    <property type="evidence" value="ECO:0007669"/>
    <property type="project" value="UniProtKB-KW"/>
</dbReference>
<dbReference type="InterPro" id="IPR016205">
    <property type="entry name" value="Glycerol_DH"/>
</dbReference>
<keyword evidence="4" id="KW-0521">NADP</keyword>
<dbReference type="OrthoDB" id="9763580at2"/>
<dbReference type="GO" id="GO:0008654">
    <property type="term" value="P:phospholipid biosynthetic process"/>
    <property type="evidence" value="ECO:0007669"/>
    <property type="project" value="UniProtKB-KW"/>
</dbReference>